<dbReference type="AlphaFoldDB" id="A0A9D8KER0"/>
<evidence type="ECO:0000256" key="6">
    <source>
        <dbReference type="ARBA" id="ARBA00022984"/>
    </source>
</evidence>
<feature type="domain" description="Glycosyltransferase family 28 N-terminal" evidence="11">
    <location>
        <begin position="3"/>
        <end position="141"/>
    </location>
</feature>
<keyword evidence="2 10" id="KW-0132">Cell division</keyword>
<keyword evidence="5 10" id="KW-0133">Cell shape</keyword>
<dbReference type="GO" id="GO:0071555">
    <property type="term" value="P:cell wall organization"/>
    <property type="evidence" value="ECO:0007669"/>
    <property type="project" value="UniProtKB-KW"/>
</dbReference>
<keyword evidence="3 10" id="KW-0328">Glycosyltransferase</keyword>
<dbReference type="NCBIfam" id="TIGR01133">
    <property type="entry name" value="murG"/>
    <property type="match status" value="1"/>
</dbReference>
<proteinExistence type="inferred from homology"/>
<dbReference type="CDD" id="cd03785">
    <property type="entry name" value="GT28_MurG"/>
    <property type="match status" value="1"/>
</dbReference>
<evidence type="ECO:0000256" key="9">
    <source>
        <dbReference type="ARBA" id="ARBA00023316"/>
    </source>
</evidence>
<evidence type="ECO:0000256" key="8">
    <source>
        <dbReference type="ARBA" id="ARBA00023306"/>
    </source>
</evidence>
<evidence type="ECO:0000256" key="4">
    <source>
        <dbReference type="ARBA" id="ARBA00022679"/>
    </source>
</evidence>
<keyword evidence="1 10" id="KW-1003">Cell membrane</keyword>
<comment type="catalytic activity">
    <reaction evidence="10">
        <text>di-trans,octa-cis-undecaprenyl diphospho-N-acetyl-alpha-D-muramoyl-L-alanyl-D-glutamyl-meso-2,6-diaminopimeloyl-D-alanyl-D-alanine + UDP-N-acetyl-alpha-D-glucosamine = di-trans,octa-cis-undecaprenyl diphospho-[N-acetyl-alpha-D-glucosaminyl-(1-&gt;4)]-N-acetyl-alpha-D-muramoyl-L-alanyl-D-glutamyl-meso-2,6-diaminopimeloyl-D-alanyl-D-alanine + UDP + H(+)</text>
        <dbReference type="Rhea" id="RHEA:31227"/>
        <dbReference type="ChEBI" id="CHEBI:15378"/>
        <dbReference type="ChEBI" id="CHEBI:57705"/>
        <dbReference type="ChEBI" id="CHEBI:58223"/>
        <dbReference type="ChEBI" id="CHEBI:61387"/>
        <dbReference type="ChEBI" id="CHEBI:61388"/>
        <dbReference type="EC" id="2.4.1.227"/>
    </reaction>
</comment>
<evidence type="ECO:0000256" key="2">
    <source>
        <dbReference type="ARBA" id="ARBA00022618"/>
    </source>
</evidence>
<sequence length="358" mass="39284">MKVVIAGGGTGGHLFSGLAVYERLMEMGGNSAYFIGTRDGIEAEILPKMGLDVSFIPVSKFRRSGIRAKAVSLLLIPASVLSALRYILRIRPDVTLGVGGFASGPTVLASILRGIPTAVIEQNSVAGFTNRLLGRWVKRAFLGLPGAEEAFPQGIGLFTGNPVRKSLFDIPPVDEKRDSFCVLVFGGSQGARRINELVTDCLEWLRDYRERIEFIHLTGPSDYAWVKDKYDKSGVRAEIYDFKGDMESLYKRADWVISRSGAMTVSELSAAGRPSLLIPYPFAVDDHQAKNAQYLVDARAAVMFRQERLSGDKIAEMIISAMSERGELSRMGRRAREAARRDAAEAIAKDLFDLVGEN</sequence>
<comment type="similarity">
    <text evidence="10">Belongs to the glycosyltransferase 28 family. MurG subfamily.</text>
</comment>
<comment type="function">
    <text evidence="10">Cell wall formation. Catalyzes the transfer of a GlcNAc subunit on undecaprenyl-pyrophosphoryl-MurNAc-pentapeptide (lipid intermediate I) to form undecaprenyl-pyrophosphoryl-MurNAc-(pentapeptide)GlcNAc (lipid intermediate II).</text>
</comment>
<keyword evidence="4 10" id="KW-0808">Transferase</keyword>
<accession>A0A9D8KER0</accession>
<reference evidence="13" key="2">
    <citation type="submission" date="2021-01" db="EMBL/GenBank/DDBJ databases">
        <authorList>
            <person name="Hahn C.R."/>
            <person name="Youssef N.H."/>
            <person name="Elshahed M."/>
        </authorList>
    </citation>
    <scope>NUCLEOTIDE SEQUENCE</scope>
    <source>
        <strain evidence="13">Zod_Metabat.24</strain>
    </source>
</reference>
<feature type="binding site" evidence="10">
    <location>
        <position position="164"/>
    </location>
    <ligand>
        <name>UDP-N-acetyl-alpha-D-glucosamine</name>
        <dbReference type="ChEBI" id="CHEBI:57705"/>
    </ligand>
</feature>
<dbReference type="GO" id="GO:0008360">
    <property type="term" value="P:regulation of cell shape"/>
    <property type="evidence" value="ECO:0007669"/>
    <property type="project" value="UniProtKB-KW"/>
</dbReference>
<feature type="binding site" evidence="10">
    <location>
        <begin position="10"/>
        <end position="12"/>
    </location>
    <ligand>
        <name>UDP-N-acetyl-alpha-D-glucosamine</name>
        <dbReference type="ChEBI" id="CHEBI:57705"/>
    </ligand>
</feature>
<dbReference type="GO" id="GO:0050511">
    <property type="term" value="F:undecaprenyldiphospho-muramoylpentapeptide beta-N-acetylglucosaminyltransferase activity"/>
    <property type="evidence" value="ECO:0007669"/>
    <property type="project" value="UniProtKB-UniRule"/>
</dbReference>
<evidence type="ECO:0000256" key="7">
    <source>
        <dbReference type="ARBA" id="ARBA00023136"/>
    </source>
</evidence>
<keyword evidence="6 10" id="KW-0573">Peptidoglycan synthesis</keyword>
<reference evidence="13" key="1">
    <citation type="journal article" date="2021" name="Environ. Microbiol.">
        <title>Genomic characterization of three novel Desulfobacterota classes expand the metabolic and phylogenetic diversity of the phylum.</title>
        <authorList>
            <person name="Murphy C.L."/>
            <person name="Biggerstaff J."/>
            <person name="Eichhorn A."/>
            <person name="Ewing E."/>
            <person name="Shahan R."/>
            <person name="Soriano D."/>
            <person name="Stewart S."/>
            <person name="VanMol K."/>
            <person name="Walker R."/>
            <person name="Walters P."/>
            <person name="Elshahed M.S."/>
            <person name="Youssef N.H."/>
        </authorList>
    </citation>
    <scope>NUCLEOTIDE SEQUENCE</scope>
    <source>
        <strain evidence="13">Zod_Metabat.24</strain>
    </source>
</reference>
<feature type="binding site" evidence="10">
    <location>
        <position position="288"/>
    </location>
    <ligand>
        <name>UDP-N-acetyl-alpha-D-glucosamine</name>
        <dbReference type="ChEBI" id="CHEBI:57705"/>
    </ligand>
</feature>
<feature type="domain" description="Glycosyl transferase family 28 C-terminal" evidence="12">
    <location>
        <begin position="182"/>
        <end position="345"/>
    </location>
</feature>
<comment type="subcellular location">
    <subcellularLocation>
        <location evidence="10">Cell membrane</location>
        <topology evidence="10">Peripheral membrane protein</topology>
        <orientation evidence="10">Cytoplasmic side</orientation>
    </subcellularLocation>
</comment>
<dbReference type="SUPFAM" id="SSF53756">
    <property type="entry name" value="UDP-Glycosyltransferase/glycogen phosphorylase"/>
    <property type="match status" value="1"/>
</dbReference>
<dbReference type="Pfam" id="PF04101">
    <property type="entry name" value="Glyco_tran_28_C"/>
    <property type="match status" value="1"/>
</dbReference>
<feature type="binding site" evidence="10">
    <location>
        <position position="123"/>
    </location>
    <ligand>
        <name>UDP-N-acetyl-alpha-D-glucosamine</name>
        <dbReference type="ChEBI" id="CHEBI:57705"/>
    </ligand>
</feature>
<comment type="caution">
    <text evidence="13">The sequence shown here is derived from an EMBL/GenBank/DDBJ whole genome shotgun (WGS) entry which is preliminary data.</text>
</comment>
<keyword evidence="7 10" id="KW-0472">Membrane</keyword>
<dbReference type="GO" id="GO:0009252">
    <property type="term" value="P:peptidoglycan biosynthetic process"/>
    <property type="evidence" value="ECO:0007669"/>
    <property type="project" value="UniProtKB-UniRule"/>
</dbReference>
<dbReference type="Pfam" id="PF03033">
    <property type="entry name" value="Glyco_transf_28"/>
    <property type="match status" value="1"/>
</dbReference>
<dbReference type="EC" id="2.4.1.227" evidence="10"/>
<dbReference type="GO" id="GO:0051301">
    <property type="term" value="P:cell division"/>
    <property type="evidence" value="ECO:0007669"/>
    <property type="project" value="UniProtKB-KW"/>
</dbReference>
<dbReference type="EMBL" id="JAFGIX010000055">
    <property type="protein sequence ID" value="MBN1573790.1"/>
    <property type="molecule type" value="Genomic_DNA"/>
</dbReference>
<evidence type="ECO:0000259" key="11">
    <source>
        <dbReference type="Pfam" id="PF03033"/>
    </source>
</evidence>
<dbReference type="GO" id="GO:0005886">
    <property type="term" value="C:plasma membrane"/>
    <property type="evidence" value="ECO:0007669"/>
    <property type="project" value="UniProtKB-SubCell"/>
</dbReference>
<keyword evidence="9 10" id="KW-0961">Cell wall biogenesis/degradation</keyword>
<name>A0A9D8KER0_9DELT</name>
<evidence type="ECO:0000256" key="10">
    <source>
        <dbReference type="HAMAP-Rule" id="MF_00033"/>
    </source>
</evidence>
<evidence type="ECO:0000259" key="12">
    <source>
        <dbReference type="Pfam" id="PF04101"/>
    </source>
</evidence>
<feature type="binding site" evidence="10">
    <location>
        <position position="188"/>
    </location>
    <ligand>
        <name>UDP-N-acetyl-alpha-D-glucosamine</name>
        <dbReference type="ChEBI" id="CHEBI:57705"/>
    </ligand>
</feature>
<dbReference type="PANTHER" id="PTHR21015">
    <property type="entry name" value="UDP-N-ACETYLGLUCOSAMINE--N-ACETYLMURAMYL-(PENTAPEPTIDE) PYROPHOSPHORYL-UNDECAPRENOL N-ACETYLGLUCOSAMINE TRANSFERASE 1"/>
    <property type="match status" value="1"/>
</dbReference>
<evidence type="ECO:0000313" key="13">
    <source>
        <dbReference type="EMBL" id="MBN1573790.1"/>
    </source>
</evidence>
<dbReference type="InterPro" id="IPR006009">
    <property type="entry name" value="GlcNAc_MurG"/>
</dbReference>
<dbReference type="PANTHER" id="PTHR21015:SF22">
    <property type="entry name" value="GLYCOSYLTRANSFERASE"/>
    <property type="match status" value="1"/>
</dbReference>
<dbReference type="InterPro" id="IPR007235">
    <property type="entry name" value="Glyco_trans_28_C"/>
</dbReference>
<evidence type="ECO:0000256" key="3">
    <source>
        <dbReference type="ARBA" id="ARBA00022676"/>
    </source>
</evidence>
<evidence type="ECO:0000313" key="14">
    <source>
        <dbReference type="Proteomes" id="UP000809273"/>
    </source>
</evidence>
<organism evidence="13 14">
    <name type="scientific">Candidatus Zymogenus saltonus</name>
    <dbReference type="NCBI Taxonomy" id="2844893"/>
    <lineage>
        <taxon>Bacteria</taxon>
        <taxon>Deltaproteobacteria</taxon>
        <taxon>Candidatus Zymogenia</taxon>
        <taxon>Candidatus Zymogeniales</taxon>
        <taxon>Candidatus Zymogenaceae</taxon>
        <taxon>Candidatus Zymogenus</taxon>
    </lineage>
</organism>
<dbReference type="HAMAP" id="MF_00033">
    <property type="entry name" value="MurG"/>
    <property type="match status" value="1"/>
</dbReference>
<gene>
    <name evidence="10 13" type="primary">murG</name>
    <name evidence="13" type="ORF">JW984_11395</name>
</gene>
<dbReference type="InterPro" id="IPR004276">
    <property type="entry name" value="GlycoTrans_28_N"/>
</dbReference>
<dbReference type="GO" id="GO:0005975">
    <property type="term" value="P:carbohydrate metabolic process"/>
    <property type="evidence" value="ECO:0007669"/>
    <property type="project" value="InterPro"/>
</dbReference>
<dbReference type="Proteomes" id="UP000809273">
    <property type="component" value="Unassembled WGS sequence"/>
</dbReference>
<protein>
    <recommendedName>
        <fullName evidence="10">UDP-N-acetylglucosamine--N-acetylmuramyl-(pentapeptide) pyrophosphoryl-undecaprenol N-acetylglucosamine transferase</fullName>
        <ecNumber evidence="10">2.4.1.227</ecNumber>
    </recommendedName>
    <alternativeName>
        <fullName evidence="10">Undecaprenyl-PP-MurNAc-pentapeptide-UDPGlcNAc GlcNAc transferase</fullName>
    </alternativeName>
</protein>
<evidence type="ECO:0000256" key="5">
    <source>
        <dbReference type="ARBA" id="ARBA00022960"/>
    </source>
</evidence>
<dbReference type="Gene3D" id="3.40.50.2000">
    <property type="entry name" value="Glycogen Phosphorylase B"/>
    <property type="match status" value="2"/>
</dbReference>
<comment type="caution">
    <text evidence="10">Lacks conserved residue(s) required for the propagation of feature annotation.</text>
</comment>
<keyword evidence="8 10" id="KW-0131">Cell cycle</keyword>
<evidence type="ECO:0000256" key="1">
    <source>
        <dbReference type="ARBA" id="ARBA00022475"/>
    </source>
</evidence>
<comment type="pathway">
    <text evidence="10">Cell wall biogenesis; peptidoglycan biosynthesis.</text>
</comment>